<dbReference type="RefSeq" id="WP_137092154.1">
    <property type="nucleotide sequence ID" value="NZ_CP028923.1"/>
</dbReference>
<dbReference type="InterPro" id="IPR006977">
    <property type="entry name" value="Yip1_dom"/>
</dbReference>
<feature type="transmembrane region" description="Helical" evidence="5">
    <location>
        <begin position="172"/>
        <end position="192"/>
    </location>
</feature>
<organism evidence="7 8">
    <name type="scientific">Mangrovivirga cuniculi</name>
    <dbReference type="NCBI Taxonomy" id="2715131"/>
    <lineage>
        <taxon>Bacteria</taxon>
        <taxon>Pseudomonadati</taxon>
        <taxon>Bacteroidota</taxon>
        <taxon>Cytophagia</taxon>
        <taxon>Cytophagales</taxon>
        <taxon>Mangrovivirgaceae</taxon>
        <taxon>Mangrovivirga</taxon>
    </lineage>
</organism>
<dbReference type="OrthoDB" id="981906at2"/>
<dbReference type="AlphaFoldDB" id="A0A4D7JP69"/>
<accession>A0A4D7JP69</accession>
<dbReference type="KEGG" id="fpf:DCC35_18430"/>
<reference evidence="7 8" key="1">
    <citation type="submission" date="2018-04" db="EMBL/GenBank/DDBJ databases">
        <title>Complete genome uncultured novel isolate.</title>
        <authorList>
            <person name="Merlino G."/>
        </authorList>
    </citation>
    <scope>NUCLEOTIDE SEQUENCE [LARGE SCALE GENOMIC DNA]</scope>
    <source>
        <strain evidence="8">R1DC9</strain>
    </source>
</reference>
<evidence type="ECO:0000256" key="2">
    <source>
        <dbReference type="ARBA" id="ARBA00022692"/>
    </source>
</evidence>
<dbReference type="Pfam" id="PF04893">
    <property type="entry name" value="Yip1"/>
    <property type="match status" value="1"/>
</dbReference>
<gene>
    <name evidence="7" type="ORF">DCC35_18430</name>
</gene>
<proteinExistence type="predicted"/>
<evidence type="ECO:0000256" key="3">
    <source>
        <dbReference type="ARBA" id="ARBA00022989"/>
    </source>
</evidence>
<sequence>MYSSDRKKRIKLIYKNIWLSPGQTFEELKGRSYLKSIFIVPFIILGLVYGLDFTPALSNIFGGENKLLSWIMSLAFGLIFTFFWLGLVLPGLIKLVGNFWNGPATFRQLINICSIAFIPYTFIIFYQLALLAFGKEPSLDQVNSVLDYLLRLWSFILLVIGVSRVQKFSYKIALVNILLCYLPLILVELIRVSG</sequence>
<feature type="transmembrane region" description="Helical" evidence="5">
    <location>
        <begin position="71"/>
        <end position="97"/>
    </location>
</feature>
<feature type="transmembrane region" description="Helical" evidence="5">
    <location>
        <begin position="33"/>
        <end position="51"/>
    </location>
</feature>
<evidence type="ECO:0000256" key="4">
    <source>
        <dbReference type="ARBA" id="ARBA00023136"/>
    </source>
</evidence>
<evidence type="ECO:0000256" key="5">
    <source>
        <dbReference type="SAM" id="Phobius"/>
    </source>
</evidence>
<dbReference type="GO" id="GO:0016020">
    <property type="term" value="C:membrane"/>
    <property type="evidence" value="ECO:0007669"/>
    <property type="project" value="UniProtKB-SubCell"/>
</dbReference>
<comment type="subcellular location">
    <subcellularLocation>
        <location evidence="1">Membrane</location>
        <topology evidence="1">Multi-pass membrane protein</topology>
    </subcellularLocation>
</comment>
<evidence type="ECO:0000313" key="8">
    <source>
        <dbReference type="Proteomes" id="UP000298616"/>
    </source>
</evidence>
<keyword evidence="4 5" id="KW-0472">Membrane</keyword>
<keyword evidence="8" id="KW-1185">Reference proteome</keyword>
<keyword evidence="3 5" id="KW-1133">Transmembrane helix</keyword>
<feature type="transmembrane region" description="Helical" evidence="5">
    <location>
        <begin position="109"/>
        <end position="128"/>
    </location>
</feature>
<name>A0A4D7JP69_9BACT</name>
<dbReference type="EMBL" id="CP028923">
    <property type="protein sequence ID" value="QCK16563.1"/>
    <property type="molecule type" value="Genomic_DNA"/>
</dbReference>
<evidence type="ECO:0000259" key="6">
    <source>
        <dbReference type="Pfam" id="PF04893"/>
    </source>
</evidence>
<feature type="domain" description="Yip1" evidence="6">
    <location>
        <begin position="16"/>
        <end position="186"/>
    </location>
</feature>
<evidence type="ECO:0000256" key="1">
    <source>
        <dbReference type="ARBA" id="ARBA00004141"/>
    </source>
</evidence>
<protein>
    <recommendedName>
        <fullName evidence="6">Yip1 domain-containing protein</fullName>
    </recommendedName>
</protein>
<evidence type="ECO:0000313" key="7">
    <source>
        <dbReference type="EMBL" id="QCK16563.1"/>
    </source>
</evidence>
<dbReference type="Proteomes" id="UP000298616">
    <property type="component" value="Chromosome"/>
</dbReference>
<feature type="transmembrane region" description="Helical" evidence="5">
    <location>
        <begin position="148"/>
        <end position="165"/>
    </location>
</feature>
<keyword evidence="2 5" id="KW-0812">Transmembrane</keyword>